<dbReference type="RefSeq" id="WP_380836500.1">
    <property type="nucleotide sequence ID" value="NZ_BAAAXE010000014.1"/>
</dbReference>
<keyword evidence="2" id="KW-1185">Reference proteome</keyword>
<protein>
    <submittedName>
        <fullName evidence="1">Replication initiator</fullName>
    </submittedName>
</protein>
<evidence type="ECO:0000313" key="2">
    <source>
        <dbReference type="Proteomes" id="UP001589718"/>
    </source>
</evidence>
<accession>A0ABV5P5H0</accession>
<evidence type="ECO:0000313" key="1">
    <source>
        <dbReference type="EMBL" id="MFB9518384.1"/>
    </source>
</evidence>
<dbReference type="EMBL" id="JBHMCR010000001">
    <property type="protein sequence ID" value="MFB9518384.1"/>
    <property type="molecule type" value="Genomic_DNA"/>
</dbReference>
<dbReference type="InterPro" id="IPR046828">
    <property type="entry name" value="RepSA"/>
</dbReference>
<dbReference type="Proteomes" id="UP001589718">
    <property type="component" value="Unassembled WGS sequence"/>
</dbReference>
<name>A0ABV5P5H0_STRCM</name>
<proteinExistence type="predicted"/>
<sequence length="150" mass="16112">MEKLYPEPPESPPCANQYAEQARKLIPYTTKRDTIRGTATVLARRLRPADPTTAPARCCGTPTPPPCGPASCSICAAPSLPTGAPQRLPSKVVRVSYAKGAEYQKRGRIHFHAVIRLDGSAGPYSPPPAWVTPDLLADAIRLAASVRRLT</sequence>
<comment type="caution">
    <text evidence="1">The sequence shown here is derived from an EMBL/GenBank/DDBJ whole genome shotgun (WGS) entry which is preliminary data.</text>
</comment>
<dbReference type="Pfam" id="PF20199">
    <property type="entry name" value="RepSA"/>
    <property type="match status" value="1"/>
</dbReference>
<organism evidence="1 2">
    <name type="scientific">Streptomyces cremeus</name>
    <dbReference type="NCBI Taxonomy" id="66881"/>
    <lineage>
        <taxon>Bacteria</taxon>
        <taxon>Bacillati</taxon>
        <taxon>Actinomycetota</taxon>
        <taxon>Actinomycetes</taxon>
        <taxon>Kitasatosporales</taxon>
        <taxon>Streptomycetaceae</taxon>
        <taxon>Streptomyces</taxon>
    </lineage>
</organism>
<gene>
    <name evidence="1" type="ORF">ACFFTU_00170</name>
</gene>
<reference evidence="1 2" key="1">
    <citation type="submission" date="2024-09" db="EMBL/GenBank/DDBJ databases">
        <authorList>
            <person name="Sun Q."/>
            <person name="Mori K."/>
        </authorList>
    </citation>
    <scope>NUCLEOTIDE SEQUENCE [LARGE SCALE GENOMIC DNA]</scope>
    <source>
        <strain evidence="1 2">JCM 4362</strain>
    </source>
</reference>